<proteinExistence type="predicted"/>
<gene>
    <name evidence="2" type="ORF">MANES_13G077400</name>
</gene>
<dbReference type="AlphaFoldDB" id="A0A2C9UR64"/>
<dbReference type="EMBL" id="CM004399">
    <property type="protein sequence ID" value="OAY33209.1"/>
    <property type="molecule type" value="Genomic_DNA"/>
</dbReference>
<reference evidence="2" key="1">
    <citation type="submission" date="2016-02" db="EMBL/GenBank/DDBJ databases">
        <title>WGS assembly of Manihot esculenta.</title>
        <authorList>
            <person name="Bredeson J.V."/>
            <person name="Prochnik S.E."/>
            <person name="Lyons J.B."/>
            <person name="Schmutz J."/>
            <person name="Grimwood J."/>
            <person name="Vrebalov J."/>
            <person name="Bart R.S."/>
            <person name="Amuge T."/>
            <person name="Ferguson M.E."/>
            <person name="Green R."/>
            <person name="Putnam N."/>
            <person name="Stites J."/>
            <person name="Rounsley S."/>
            <person name="Rokhsar D.S."/>
        </authorList>
    </citation>
    <scope>NUCLEOTIDE SEQUENCE [LARGE SCALE GENOMIC DNA]</scope>
    <source>
        <tissue evidence="2">Leaf</tissue>
    </source>
</reference>
<feature type="compositionally biased region" description="Polar residues" evidence="1">
    <location>
        <begin position="27"/>
        <end position="44"/>
    </location>
</feature>
<sequence>MIDISTLQADLNSWLWLSVHTLRNLISQDETPTASTTPQKTSRPFSLLSPFRSKTREKKP</sequence>
<organism evidence="2">
    <name type="scientific">Manihot esculenta</name>
    <name type="common">Cassava</name>
    <name type="synonym">Jatropha manihot</name>
    <dbReference type="NCBI Taxonomy" id="3983"/>
    <lineage>
        <taxon>Eukaryota</taxon>
        <taxon>Viridiplantae</taxon>
        <taxon>Streptophyta</taxon>
        <taxon>Embryophyta</taxon>
        <taxon>Tracheophyta</taxon>
        <taxon>Spermatophyta</taxon>
        <taxon>Magnoliopsida</taxon>
        <taxon>eudicotyledons</taxon>
        <taxon>Gunneridae</taxon>
        <taxon>Pentapetalae</taxon>
        <taxon>rosids</taxon>
        <taxon>fabids</taxon>
        <taxon>Malpighiales</taxon>
        <taxon>Euphorbiaceae</taxon>
        <taxon>Crotonoideae</taxon>
        <taxon>Manihoteae</taxon>
        <taxon>Manihot</taxon>
    </lineage>
</organism>
<name>A0A2C9UR64_MANES</name>
<protein>
    <submittedName>
        <fullName evidence="2">Uncharacterized protein</fullName>
    </submittedName>
</protein>
<evidence type="ECO:0000313" key="2">
    <source>
        <dbReference type="EMBL" id="OAY33209.1"/>
    </source>
</evidence>
<feature type="region of interest" description="Disordered" evidence="1">
    <location>
        <begin position="27"/>
        <end position="60"/>
    </location>
</feature>
<accession>A0A2C9UR64</accession>
<evidence type="ECO:0000256" key="1">
    <source>
        <dbReference type="SAM" id="MobiDB-lite"/>
    </source>
</evidence>